<dbReference type="STRING" id="1165094.RINTHH_5120"/>
<sequence>MAIDRWLLQQHQFGKHPPTLRFYTWSPVAISLGYNQHKYPLEWQYFTWQGTKIDLVHRPTGGRAVLHQGDLTYSVVTSGLPASRIQAYTEISEFLITGWRSLGVDLHYGEVGKGYIDNNNCFATSTSADLVLDNGCKFIGSAQLRKGDFILQHGSMGLSRDHNLFTQVFGMEPKSGIQLPQHLTIEKIANALTKAAQDCFTMQIDCKPLSPEEWKQIMHGVENRN</sequence>
<dbReference type="GO" id="GO:0016874">
    <property type="term" value="F:ligase activity"/>
    <property type="evidence" value="ECO:0007669"/>
    <property type="project" value="UniProtKB-KW"/>
</dbReference>
<dbReference type="InterPro" id="IPR004143">
    <property type="entry name" value="BPL_LPL_catalytic"/>
</dbReference>
<dbReference type="PANTHER" id="PTHR43679">
    <property type="entry name" value="OCTANOYLTRANSFERASE LIPM-RELATED"/>
    <property type="match status" value="1"/>
</dbReference>
<dbReference type="PROSITE" id="PS51733">
    <property type="entry name" value="BPL_LPL_CATALYTIC"/>
    <property type="match status" value="1"/>
</dbReference>
<accession>M1WY44</accession>
<dbReference type="InterPro" id="IPR050664">
    <property type="entry name" value="Octanoyltrans_LipM/LipL"/>
</dbReference>
<reference evidence="2 3" key="1">
    <citation type="submission" date="2012-05" db="EMBL/GenBank/DDBJ databases">
        <authorList>
            <person name="Hilton J."/>
        </authorList>
    </citation>
    <scope>NUCLEOTIDE SEQUENCE [LARGE SCALE GENOMIC DNA]</scope>
    <source>
        <strain evidence="2 3">HH01</strain>
    </source>
</reference>
<dbReference type="EMBL" id="CAIY01000027">
    <property type="protein sequence ID" value="CCH66667.1"/>
    <property type="molecule type" value="Genomic_DNA"/>
</dbReference>
<dbReference type="PANTHER" id="PTHR43679:SF2">
    <property type="entry name" value="OCTANOYL-[GCVH]:PROTEIN N-OCTANOYLTRANSFERASE"/>
    <property type="match status" value="1"/>
</dbReference>
<keyword evidence="3" id="KW-1185">Reference proteome</keyword>
<proteinExistence type="predicted"/>
<protein>
    <submittedName>
        <fullName evidence="2">Lipoate-protein ligase A</fullName>
    </submittedName>
</protein>
<evidence type="ECO:0000313" key="3">
    <source>
        <dbReference type="Proteomes" id="UP000053051"/>
    </source>
</evidence>
<dbReference type="Gene3D" id="3.30.930.10">
    <property type="entry name" value="Bira Bifunctional Protein, Domain 2"/>
    <property type="match status" value="1"/>
</dbReference>
<dbReference type="Proteomes" id="UP000053051">
    <property type="component" value="Unassembled WGS sequence"/>
</dbReference>
<name>M1WY44_9NOST</name>
<dbReference type="AlphaFoldDB" id="M1WY44"/>
<evidence type="ECO:0000313" key="2">
    <source>
        <dbReference type="EMBL" id="CCH66667.1"/>
    </source>
</evidence>
<dbReference type="RefSeq" id="WP_008232415.1">
    <property type="nucleotide sequence ID" value="NZ_CAIY01000027.1"/>
</dbReference>
<evidence type="ECO:0000259" key="1">
    <source>
        <dbReference type="PROSITE" id="PS51733"/>
    </source>
</evidence>
<feature type="domain" description="BPL/LPL catalytic" evidence="1">
    <location>
        <begin position="14"/>
        <end position="204"/>
    </location>
</feature>
<comment type="caution">
    <text evidence="2">The sequence shown here is derived from an EMBL/GenBank/DDBJ whole genome shotgun (WGS) entry which is preliminary data.</text>
</comment>
<organism evidence="2 3">
    <name type="scientific">Richelia intracellularis HH01</name>
    <dbReference type="NCBI Taxonomy" id="1165094"/>
    <lineage>
        <taxon>Bacteria</taxon>
        <taxon>Bacillati</taxon>
        <taxon>Cyanobacteriota</taxon>
        <taxon>Cyanophyceae</taxon>
        <taxon>Nostocales</taxon>
        <taxon>Nostocaceae</taxon>
        <taxon>Richelia</taxon>
    </lineage>
</organism>
<gene>
    <name evidence="2" type="ORF">RINTHH_5120</name>
</gene>
<dbReference type="Pfam" id="PF21948">
    <property type="entry name" value="LplA-B_cat"/>
    <property type="match status" value="1"/>
</dbReference>
<reference evidence="3" key="2">
    <citation type="submission" date="2016-01" db="EMBL/GenBank/DDBJ databases">
        <title>Diatom-associated endosymboitic cyanobacterium lacks core nitrogen metabolism enzymes.</title>
        <authorList>
            <person name="Hilton J.A."/>
            <person name="Foster R.A."/>
            <person name="Tripp H.J."/>
            <person name="Carter B.J."/>
            <person name="Zehr J.P."/>
            <person name="Villareal T.A."/>
        </authorList>
    </citation>
    <scope>NUCLEOTIDE SEQUENCE [LARGE SCALE GENOMIC DNA]</scope>
    <source>
        <strain evidence="3">HH01</strain>
    </source>
</reference>
<dbReference type="InterPro" id="IPR045864">
    <property type="entry name" value="aa-tRNA-synth_II/BPL/LPL"/>
</dbReference>
<dbReference type="SUPFAM" id="SSF55681">
    <property type="entry name" value="Class II aaRS and biotin synthetases"/>
    <property type="match status" value="1"/>
</dbReference>
<keyword evidence="2" id="KW-0436">Ligase</keyword>